<comment type="caution">
    <text evidence="3">The sequence shown here is derived from an EMBL/GenBank/DDBJ whole genome shotgun (WGS) entry which is preliminary data.</text>
</comment>
<organism evidence="3 4">
    <name type="scientific">Aspergillus brasiliensis</name>
    <dbReference type="NCBI Taxonomy" id="319629"/>
    <lineage>
        <taxon>Eukaryota</taxon>
        <taxon>Fungi</taxon>
        <taxon>Dikarya</taxon>
        <taxon>Ascomycota</taxon>
        <taxon>Pezizomycotina</taxon>
        <taxon>Eurotiomycetes</taxon>
        <taxon>Eurotiomycetidae</taxon>
        <taxon>Eurotiales</taxon>
        <taxon>Aspergillaceae</taxon>
        <taxon>Aspergillus</taxon>
        <taxon>Aspergillus subgen. Circumdati</taxon>
    </lineage>
</organism>
<protein>
    <recommendedName>
        <fullName evidence="2">Oxidoreductase N-terminal domain-containing protein</fullName>
    </recommendedName>
</protein>
<keyword evidence="1" id="KW-0560">Oxidoreductase</keyword>
<evidence type="ECO:0000313" key="4">
    <source>
        <dbReference type="Proteomes" id="UP001143548"/>
    </source>
</evidence>
<evidence type="ECO:0000313" key="3">
    <source>
        <dbReference type="EMBL" id="GKZ25798.1"/>
    </source>
</evidence>
<evidence type="ECO:0000256" key="1">
    <source>
        <dbReference type="ARBA" id="ARBA00023002"/>
    </source>
</evidence>
<name>A0A9W5YY05_9EURO</name>
<dbReference type="InterPro" id="IPR041694">
    <property type="entry name" value="ADH_N_2"/>
</dbReference>
<dbReference type="Proteomes" id="UP001143548">
    <property type="component" value="Unassembled WGS sequence"/>
</dbReference>
<gene>
    <name evidence="3" type="ORF">AbraCBS73388_001609</name>
</gene>
<dbReference type="GO" id="GO:0016628">
    <property type="term" value="F:oxidoreductase activity, acting on the CH-CH group of donors, NAD or NADP as acceptor"/>
    <property type="evidence" value="ECO:0007669"/>
    <property type="project" value="InterPro"/>
</dbReference>
<proteinExistence type="predicted"/>
<dbReference type="Gene3D" id="3.40.50.720">
    <property type="entry name" value="NAD(P)-binding Rossmann-like Domain"/>
    <property type="match status" value="1"/>
</dbReference>
<dbReference type="Pfam" id="PF16884">
    <property type="entry name" value="ADH_N_2"/>
    <property type="match status" value="1"/>
</dbReference>
<feature type="domain" description="Oxidoreductase N-terminal" evidence="2">
    <location>
        <begin position="62"/>
        <end position="117"/>
    </location>
</feature>
<dbReference type="InterPro" id="IPR045010">
    <property type="entry name" value="MDR_fam"/>
</dbReference>
<accession>A0A9W5YY05</accession>
<reference evidence="3" key="1">
    <citation type="submission" date="2022-07" db="EMBL/GenBank/DDBJ databases">
        <title>Taxonomy of Aspergillus series Nigri: significant species reduction supported by multi-species coalescent approaches.</title>
        <authorList>
            <person name="Bian C."/>
            <person name="Kusuya Y."/>
            <person name="Sklenar F."/>
            <person name="D'hooge E."/>
            <person name="Yaguchi T."/>
            <person name="Takahashi H."/>
            <person name="Hubka V."/>
        </authorList>
    </citation>
    <scope>NUCLEOTIDE SEQUENCE</scope>
    <source>
        <strain evidence="3">CBS 733.88</strain>
    </source>
</reference>
<dbReference type="Gene3D" id="3.90.180.10">
    <property type="entry name" value="Medium-chain alcohol dehydrogenases, catalytic domain"/>
    <property type="match status" value="1"/>
</dbReference>
<dbReference type="PANTHER" id="PTHR43205:SF7">
    <property type="entry name" value="PROSTAGLANDIN REDUCTASE 1"/>
    <property type="match status" value="1"/>
</dbReference>
<dbReference type="InterPro" id="IPR011032">
    <property type="entry name" value="GroES-like_sf"/>
</dbReference>
<dbReference type="SUPFAM" id="SSF50129">
    <property type="entry name" value="GroES-like"/>
    <property type="match status" value="1"/>
</dbReference>
<sequence length="203" mass="21916">MPTLIVRLEVDFVSLDHESRRQVEASLGTTPGRGGGRGVGGVKPPVALRQLRLLHSGSHRPEEQTSYAPAFALNKPIGTTIVAKVIRSNSNFYKVGPLVIGELPVQEYIAVDADDVAHMRALENPLGIDDIRVFLRALGMPGLTSYSSLYEIWKLKKGETMFVSAASQSVGPLAKREGLRVDGCQIAPLSETFTLGGGSWVHI</sequence>
<dbReference type="EMBL" id="BROQ01000123">
    <property type="protein sequence ID" value="GKZ25798.1"/>
    <property type="molecule type" value="Genomic_DNA"/>
</dbReference>
<dbReference type="AlphaFoldDB" id="A0A9W5YY05"/>
<evidence type="ECO:0000259" key="2">
    <source>
        <dbReference type="Pfam" id="PF16884"/>
    </source>
</evidence>
<dbReference type="PANTHER" id="PTHR43205">
    <property type="entry name" value="PROSTAGLANDIN REDUCTASE"/>
    <property type="match status" value="1"/>
</dbReference>